<dbReference type="InterPro" id="IPR002068">
    <property type="entry name" value="A-crystallin/Hsp20_dom"/>
</dbReference>
<organism evidence="5 6">
    <name type="scientific">Canna indica</name>
    <name type="common">Indian-shot</name>
    <dbReference type="NCBI Taxonomy" id="4628"/>
    <lineage>
        <taxon>Eukaryota</taxon>
        <taxon>Viridiplantae</taxon>
        <taxon>Streptophyta</taxon>
        <taxon>Embryophyta</taxon>
        <taxon>Tracheophyta</taxon>
        <taxon>Spermatophyta</taxon>
        <taxon>Magnoliopsida</taxon>
        <taxon>Liliopsida</taxon>
        <taxon>Zingiberales</taxon>
        <taxon>Cannaceae</taxon>
        <taxon>Canna</taxon>
    </lineage>
</organism>
<evidence type="ECO:0000313" key="5">
    <source>
        <dbReference type="EMBL" id="WOK91589.1"/>
    </source>
</evidence>
<name>A0AAQ3JMI4_9LILI</name>
<evidence type="ECO:0000256" key="1">
    <source>
        <dbReference type="PROSITE-ProRule" id="PRU00285"/>
    </source>
</evidence>
<accession>A0AAQ3JMI4</accession>
<dbReference type="SUPFAM" id="SSF49764">
    <property type="entry name" value="HSP20-like chaperones"/>
    <property type="match status" value="1"/>
</dbReference>
<keyword evidence="3" id="KW-0472">Membrane</keyword>
<evidence type="ECO:0000259" key="4">
    <source>
        <dbReference type="PROSITE" id="PS01031"/>
    </source>
</evidence>
<keyword evidence="3" id="KW-0812">Transmembrane</keyword>
<sequence>MEAASDSRTYLECNPRCEWIKVDDMDMLLVDVSGLGFKMEELKVHVNTSRKLTVSGESFVKGDQWRRFAKSFQLPRDCNLQGIRGKFDKEILYVLLPKPPANKEWGLLKALSKHRRLILAIALVIMLVAGLGTLAAFKLL</sequence>
<keyword evidence="3" id="KW-1133">Transmembrane helix</keyword>
<evidence type="ECO:0000313" key="6">
    <source>
        <dbReference type="Proteomes" id="UP001327560"/>
    </source>
</evidence>
<dbReference type="EMBL" id="CP136890">
    <property type="protein sequence ID" value="WOK91589.1"/>
    <property type="molecule type" value="Genomic_DNA"/>
</dbReference>
<dbReference type="Pfam" id="PF00011">
    <property type="entry name" value="HSP20"/>
    <property type="match status" value="1"/>
</dbReference>
<keyword evidence="5" id="KW-0346">Stress response</keyword>
<feature type="domain" description="SHSP" evidence="4">
    <location>
        <begin position="8"/>
        <end position="114"/>
    </location>
</feature>
<comment type="similarity">
    <text evidence="1 2">Belongs to the small heat shock protein (HSP20) family.</text>
</comment>
<evidence type="ECO:0000256" key="2">
    <source>
        <dbReference type="RuleBase" id="RU003616"/>
    </source>
</evidence>
<evidence type="ECO:0000256" key="3">
    <source>
        <dbReference type="SAM" id="Phobius"/>
    </source>
</evidence>
<feature type="transmembrane region" description="Helical" evidence="3">
    <location>
        <begin position="117"/>
        <end position="137"/>
    </location>
</feature>
<keyword evidence="6" id="KW-1185">Reference proteome</keyword>
<dbReference type="Proteomes" id="UP001327560">
    <property type="component" value="Chromosome 1"/>
</dbReference>
<protein>
    <submittedName>
        <fullName evidence="5">17.6 kDa class I heat shock protein-like</fullName>
    </submittedName>
</protein>
<dbReference type="Gene3D" id="2.60.40.790">
    <property type="match status" value="1"/>
</dbReference>
<dbReference type="InterPro" id="IPR008978">
    <property type="entry name" value="HSP20-like_chaperone"/>
</dbReference>
<dbReference type="PROSITE" id="PS01031">
    <property type="entry name" value="SHSP"/>
    <property type="match status" value="1"/>
</dbReference>
<reference evidence="5 6" key="1">
    <citation type="submission" date="2023-10" db="EMBL/GenBank/DDBJ databases">
        <title>Chromosome-scale genome assembly provides insights into flower coloration mechanisms of Canna indica.</title>
        <authorList>
            <person name="Li C."/>
        </authorList>
    </citation>
    <scope>NUCLEOTIDE SEQUENCE [LARGE SCALE GENOMIC DNA]</scope>
    <source>
        <tissue evidence="5">Flower</tissue>
    </source>
</reference>
<gene>
    <name evidence="5" type="ORF">Cni_G00280</name>
</gene>
<dbReference type="AlphaFoldDB" id="A0AAQ3JMI4"/>
<proteinExistence type="inferred from homology"/>